<feature type="compositionally biased region" description="Polar residues" evidence="1">
    <location>
        <begin position="151"/>
        <end position="164"/>
    </location>
</feature>
<evidence type="ECO:0000313" key="3">
    <source>
        <dbReference type="EMBL" id="GAA0924736.1"/>
    </source>
</evidence>
<evidence type="ECO:0000313" key="4">
    <source>
        <dbReference type="Proteomes" id="UP001501578"/>
    </source>
</evidence>
<keyword evidence="2" id="KW-0732">Signal</keyword>
<name>A0ABP3ZQ91_9ACTN</name>
<organism evidence="3 4">
    <name type="scientific">Nonomuraea longicatena</name>
    <dbReference type="NCBI Taxonomy" id="83682"/>
    <lineage>
        <taxon>Bacteria</taxon>
        <taxon>Bacillati</taxon>
        <taxon>Actinomycetota</taxon>
        <taxon>Actinomycetes</taxon>
        <taxon>Streptosporangiales</taxon>
        <taxon>Streptosporangiaceae</taxon>
        <taxon>Nonomuraea</taxon>
    </lineage>
</organism>
<gene>
    <name evidence="3" type="ORF">GCM10009560_25710</name>
</gene>
<dbReference type="RefSeq" id="WP_343950041.1">
    <property type="nucleotide sequence ID" value="NZ_BAAAHQ010000011.1"/>
</dbReference>
<evidence type="ECO:0008006" key="5">
    <source>
        <dbReference type="Google" id="ProtNLM"/>
    </source>
</evidence>
<keyword evidence="4" id="KW-1185">Reference proteome</keyword>
<comment type="caution">
    <text evidence="3">The sequence shown here is derived from an EMBL/GenBank/DDBJ whole genome shotgun (WGS) entry which is preliminary data.</text>
</comment>
<evidence type="ECO:0000256" key="2">
    <source>
        <dbReference type="SAM" id="SignalP"/>
    </source>
</evidence>
<protein>
    <recommendedName>
        <fullName evidence="5">PE-PGRS family protein</fullName>
    </recommendedName>
</protein>
<dbReference type="EMBL" id="BAAAHQ010000011">
    <property type="protein sequence ID" value="GAA0924736.1"/>
    <property type="molecule type" value="Genomic_DNA"/>
</dbReference>
<reference evidence="4" key="1">
    <citation type="journal article" date="2019" name="Int. J. Syst. Evol. Microbiol.">
        <title>The Global Catalogue of Microorganisms (GCM) 10K type strain sequencing project: providing services to taxonomists for standard genome sequencing and annotation.</title>
        <authorList>
            <consortium name="The Broad Institute Genomics Platform"/>
            <consortium name="The Broad Institute Genome Sequencing Center for Infectious Disease"/>
            <person name="Wu L."/>
            <person name="Ma J."/>
        </authorList>
    </citation>
    <scope>NUCLEOTIDE SEQUENCE [LARGE SCALE GENOMIC DNA]</scope>
    <source>
        <strain evidence="4">JCM 11136</strain>
    </source>
</reference>
<evidence type="ECO:0000256" key="1">
    <source>
        <dbReference type="SAM" id="MobiDB-lite"/>
    </source>
</evidence>
<accession>A0ABP3ZQ91</accession>
<dbReference type="Proteomes" id="UP001501578">
    <property type="component" value="Unassembled WGS sequence"/>
</dbReference>
<feature type="signal peptide" evidence="2">
    <location>
        <begin position="1"/>
        <end position="27"/>
    </location>
</feature>
<proteinExistence type="predicted"/>
<feature type="chain" id="PRO_5045156087" description="PE-PGRS family protein" evidence="2">
    <location>
        <begin position="28"/>
        <end position="362"/>
    </location>
</feature>
<sequence length="362" mass="34657">MKRVIKTTAIAVVSLGLAAALSAPALASASARSADPITDLLGGAAGGSLLGGGLLGGGGKGGPVGPVGGGIGGGAGGLLGGGGGKSPVAGGGKSGPLGGITGGGMGSLMGGGGKGGQNPLMALTGPLNALMRSKSPIDGLTRSVDGASGSLDGTTRRLTPQYNLRNGLPLGDLSGAAGVDTGGKGFTAAGTPPLEMGVLDGREVLGVAHKDNPMDGVFASLSQRAMGISAAPMLEPVTKGTVPSVFDHLANYTEHAGTMADSVTQNLSSHPLSPTLMGPTEAVKGAMPDILGSELAPVVGPAQRQPMRGTAGAEIVSVDEVAPLVEGAATKVTDPSSTATLNEAIGRISQTATGALSGLAAK</sequence>
<feature type="region of interest" description="Disordered" evidence="1">
    <location>
        <begin position="140"/>
        <end position="170"/>
    </location>
</feature>